<evidence type="ECO:0000313" key="8">
    <source>
        <dbReference type="EMBL" id="WAS91422.1"/>
    </source>
</evidence>
<dbReference type="Gene3D" id="1.10.1740.10">
    <property type="match status" value="1"/>
</dbReference>
<dbReference type="CDD" id="cd06171">
    <property type="entry name" value="Sigma70_r4"/>
    <property type="match status" value="1"/>
</dbReference>
<evidence type="ECO:0000313" key="9">
    <source>
        <dbReference type="Proteomes" id="UP001164459"/>
    </source>
</evidence>
<dbReference type="InterPro" id="IPR014284">
    <property type="entry name" value="RNA_pol_sigma-70_dom"/>
</dbReference>
<keyword evidence="3" id="KW-0731">Sigma factor</keyword>
<dbReference type="Gene3D" id="1.10.10.10">
    <property type="entry name" value="Winged helix-like DNA-binding domain superfamily/Winged helix DNA-binding domain"/>
    <property type="match status" value="1"/>
</dbReference>
<dbReference type="EMBL" id="CP114040">
    <property type="protein sequence ID" value="WAS91422.1"/>
    <property type="molecule type" value="Genomic_DNA"/>
</dbReference>
<dbReference type="Pfam" id="PF08281">
    <property type="entry name" value="Sigma70_r4_2"/>
    <property type="match status" value="1"/>
</dbReference>
<gene>
    <name evidence="8" type="ORF">O0S08_34995</name>
</gene>
<evidence type="ECO:0000259" key="6">
    <source>
        <dbReference type="Pfam" id="PF04542"/>
    </source>
</evidence>
<keyword evidence="4" id="KW-0238">DNA-binding</keyword>
<sequence length="191" mass="21531">MPPGVPAPPRPPTLPATPVAADTRDTVAAIYRAHARELWRVLGRLGVPPAAVEDALHDLFIVVQRKLPGFEHRAALRTWLYAIAVRIARRYRERLRRDAHDPEQDVVSPARPPDRALLDAEAVRVLDELLSRLPEAKREVFVLHEVEELSAPQIATILGINLNTVYSRLREARKAFVREHSRHRFLGGDAP</sequence>
<dbReference type="InterPro" id="IPR013249">
    <property type="entry name" value="RNA_pol_sigma70_r4_t2"/>
</dbReference>
<dbReference type="InterPro" id="IPR013324">
    <property type="entry name" value="RNA_pol_sigma_r3/r4-like"/>
</dbReference>
<evidence type="ECO:0000256" key="1">
    <source>
        <dbReference type="ARBA" id="ARBA00010641"/>
    </source>
</evidence>
<dbReference type="NCBIfam" id="TIGR02937">
    <property type="entry name" value="sigma70-ECF"/>
    <property type="match status" value="1"/>
</dbReference>
<comment type="similarity">
    <text evidence="1">Belongs to the sigma-70 factor family. ECF subfamily.</text>
</comment>
<dbReference type="InterPro" id="IPR007627">
    <property type="entry name" value="RNA_pol_sigma70_r2"/>
</dbReference>
<protein>
    <submittedName>
        <fullName evidence="8">RNA polymerase sigma factor</fullName>
    </submittedName>
</protein>
<dbReference type="InterPro" id="IPR039425">
    <property type="entry name" value="RNA_pol_sigma-70-like"/>
</dbReference>
<dbReference type="Pfam" id="PF04542">
    <property type="entry name" value="Sigma70_r2"/>
    <property type="match status" value="1"/>
</dbReference>
<proteinExistence type="inferred from homology"/>
<feature type="domain" description="RNA polymerase sigma factor 70 region 4 type 2" evidence="7">
    <location>
        <begin position="126"/>
        <end position="175"/>
    </location>
</feature>
<reference evidence="8" key="1">
    <citation type="submission" date="2022-11" db="EMBL/GenBank/DDBJ databases">
        <title>Minimal conservation of predation-associated metabolite biosynthetic gene clusters underscores biosynthetic potential of Myxococcota including descriptions for ten novel species: Archangium lansinium sp. nov., Myxococcus landrumus sp. nov., Nannocystis bai.</title>
        <authorList>
            <person name="Ahearne A."/>
            <person name="Stevens C."/>
            <person name="Dowd S."/>
        </authorList>
    </citation>
    <scope>NUCLEOTIDE SEQUENCE</scope>
    <source>
        <strain evidence="8">Fl3</strain>
    </source>
</reference>
<name>A0ABY7GWT3_9BACT</name>
<feature type="domain" description="RNA polymerase sigma-70 region 2" evidence="6">
    <location>
        <begin position="30"/>
        <end position="97"/>
    </location>
</feature>
<dbReference type="SUPFAM" id="SSF88659">
    <property type="entry name" value="Sigma3 and sigma4 domains of RNA polymerase sigma factors"/>
    <property type="match status" value="1"/>
</dbReference>
<dbReference type="InterPro" id="IPR013325">
    <property type="entry name" value="RNA_pol_sigma_r2"/>
</dbReference>
<dbReference type="RefSeq" id="WP_269033785.1">
    <property type="nucleotide sequence ID" value="NZ_CP114040.1"/>
</dbReference>
<evidence type="ECO:0000256" key="4">
    <source>
        <dbReference type="ARBA" id="ARBA00023125"/>
    </source>
</evidence>
<evidence type="ECO:0000256" key="3">
    <source>
        <dbReference type="ARBA" id="ARBA00023082"/>
    </source>
</evidence>
<dbReference type="Proteomes" id="UP001164459">
    <property type="component" value="Chromosome"/>
</dbReference>
<dbReference type="SUPFAM" id="SSF88946">
    <property type="entry name" value="Sigma2 domain of RNA polymerase sigma factors"/>
    <property type="match status" value="1"/>
</dbReference>
<keyword evidence="9" id="KW-1185">Reference proteome</keyword>
<dbReference type="PANTHER" id="PTHR43133:SF8">
    <property type="entry name" value="RNA POLYMERASE SIGMA FACTOR HI_1459-RELATED"/>
    <property type="match status" value="1"/>
</dbReference>
<organism evidence="8 9">
    <name type="scientific">Nannocystis punicea</name>
    <dbReference type="NCBI Taxonomy" id="2995304"/>
    <lineage>
        <taxon>Bacteria</taxon>
        <taxon>Pseudomonadati</taxon>
        <taxon>Myxococcota</taxon>
        <taxon>Polyangia</taxon>
        <taxon>Nannocystales</taxon>
        <taxon>Nannocystaceae</taxon>
        <taxon>Nannocystis</taxon>
    </lineage>
</organism>
<evidence type="ECO:0000256" key="5">
    <source>
        <dbReference type="ARBA" id="ARBA00023163"/>
    </source>
</evidence>
<keyword evidence="5" id="KW-0804">Transcription</keyword>
<evidence type="ECO:0000259" key="7">
    <source>
        <dbReference type="Pfam" id="PF08281"/>
    </source>
</evidence>
<dbReference type="PANTHER" id="PTHR43133">
    <property type="entry name" value="RNA POLYMERASE ECF-TYPE SIGMA FACTO"/>
    <property type="match status" value="1"/>
</dbReference>
<dbReference type="InterPro" id="IPR036388">
    <property type="entry name" value="WH-like_DNA-bd_sf"/>
</dbReference>
<accession>A0ABY7GWT3</accession>
<evidence type="ECO:0000256" key="2">
    <source>
        <dbReference type="ARBA" id="ARBA00023015"/>
    </source>
</evidence>
<keyword evidence="2" id="KW-0805">Transcription regulation</keyword>